<evidence type="ECO:0000259" key="4">
    <source>
        <dbReference type="PROSITE" id="PS50106"/>
    </source>
</evidence>
<dbReference type="Gene3D" id="2.30.42.10">
    <property type="match status" value="1"/>
</dbReference>
<dbReference type="Proteomes" id="UP000228758">
    <property type="component" value="Unassembled WGS sequence"/>
</dbReference>
<dbReference type="SMART" id="SM00228">
    <property type="entry name" value="PDZ"/>
    <property type="match status" value="1"/>
</dbReference>
<dbReference type="InterPro" id="IPR051201">
    <property type="entry name" value="Chloro_Bact_Ser_Proteases"/>
</dbReference>
<dbReference type="InterPro" id="IPR001940">
    <property type="entry name" value="Peptidase_S1C"/>
</dbReference>
<dbReference type="PANTHER" id="PTHR43343">
    <property type="entry name" value="PEPTIDASE S12"/>
    <property type="match status" value="1"/>
</dbReference>
<dbReference type="RefSeq" id="WP_100365100.1">
    <property type="nucleotide sequence ID" value="NZ_PGFF01000001.1"/>
</dbReference>
<dbReference type="SUPFAM" id="SSF50494">
    <property type="entry name" value="Trypsin-like serine proteases"/>
    <property type="match status" value="1"/>
</dbReference>
<dbReference type="PROSITE" id="PS50106">
    <property type="entry name" value="PDZ"/>
    <property type="match status" value="1"/>
</dbReference>
<evidence type="ECO:0000256" key="3">
    <source>
        <dbReference type="ARBA" id="ARBA00022801"/>
    </source>
</evidence>
<name>A0A2M9CM57_9MICO</name>
<evidence type="ECO:0000313" key="6">
    <source>
        <dbReference type="Proteomes" id="UP000228758"/>
    </source>
</evidence>
<dbReference type="Gene3D" id="2.40.10.10">
    <property type="entry name" value="Trypsin-like serine proteases"/>
    <property type="match status" value="2"/>
</dbReference>
<protein>
    <submittedName>
        <fullName evidence="5">Serine protease Do</fullName>
    </submittedName>
</protein>
<dbReference type="InterPro" id="IPR036034">
    <property type="entry name" value="PDZ_sf"/>
</dbReference>
<dbReference type="GO" id="GO:0004252">
    <property type="term" value="F:serine-type endopeptidase activity"/>
    <property type="evidence" value="ECO:0007669"/>
    <property type="project" value="InterPro"/>
</dbReference>
<dbReference type="PRINTS" id="PR00834">
    <property type="entry name" value="PROTEASES2C"/>
</dbReference>
<dbReference type="SUPFAM" id="SSF50156">
    <property type="entry name" value="PDZ domain-like"/>
    <property type="match status" value="1"/>
</dbReference>
<dbReference type="AlphaFoldDB" id="A0A2M9CM57"/>
<dbReference type="InterPro" id="IPR009003">
    <property type="entry name" value="Peptidase_S1_PA"/>
</dbReference>
<organism evidence="5 6">
    <name type="scientific">Diaminobutyricimonas aerilata</name>
    <dbReference type="NCBI Taxonomy" id="1162967"/>
    <lineage>
        <taxon>Bacteria</taxon>
        <taxon>Bacillati</taxon>
        <taxon>Actinomycetota</taxon>
        <taxon>Actinomycetes</taxon>
        <taxon>Micrococcales</taxon>
        <taxon>Microbacteriaceae</taxon>
        <taxon>Diaminobutyricimonas</taxon>
    </lineage>
</organism>
<reference evidence="5 6" key="1">
    <citation type="submission" date="2017-11" db="EMBL/GenBank/DDBJ databases">
        <title>Genomic Encyclopedia of Archaeal and Bacterial Type Strains, Phase II (KMG-II): From Individual Species to Whole Genera.</title>
        <authorList>
            <person name="Goeker M."/>
        </authorList>
    </citation>
    <scope>NUCLEOTIDE SEQUENCE [LARGE SCALE GENOMIC DNA]</scope>
    <source>
        <strain evidence="5 6">DSM 27393</strain>
    </source>
</reference>
<dbReference type="InterPro" id="IPR041489">
    <property type="entry name" value="PDZ_6"/>
</dbReference>
<sequence length="514" mass="52800">MTTSPRRVRRLPLLGATALILPLLVLTGCGIIPTAPAAPASGAVDFEGVQSATIQIEAVGTFVDPEQGGYEAAGRGSGFIVNDEGLAVTNNHVVVGAGTLDVWVGGDTGTTLNAKVLGSSECLDLAVIQLQKGDYPHFDWRKGEIATATDVYAAGFPLGDPTFTMTRGIVSKASTAGETPWASIDNVIEHDAKIRGGNSGGPLVDGKGRLVGVNYAGNDQYDTNLAIHRDEVLAVVDDLAKGESVLSLGINAHAIADEEGNGLGVWVSSVAAGSVADESGIEPGDLLTRLQGVTLASDGTLSDYCDVLRTHGVDATLDVDVYRPSDGVYYRGQVNGDPLEAVQVVSQGGDAPESGAAAGEFVTVTDDSGAVTVEVPAAWSDVDGSGYTNDDGTWSSVIATPDMAGFSDGWNTPGVWVSASPDAAQNTTTDALLASANEFLLTECTSQGSQPFDDGVHSGVFEIYEGCADSGAAYLFLAAEANDGSYIITVAVQANTEDDLAAIDRIIGSFVAAF</sequence>
<comment type="caution">
    <text evidence="5">The sequence shown here is derived from an EMBL/GenBank/DDBJ whole genome shotgun (WGS) entry which is preliminary data.</text>
</comment>
<evidence type="ECO:0000256" key="2">
    <source>
        <dbReference type="ARBA" id="ARBA00022670"/>
    </source>
</evidence>
<dbReference type="InterPro" id="IPR043504">
    <property type="entry name" value="Peptidase_S1_PA_chymotrypsin"/>
</dbReference>
<dbReference type="InterPro" id="IPR001478">
    <property type="entry name" value="PDZ"/>
</dbReference>
<dbReference type="EMBL" id="PGFF01000001">
    <property type="protein sequence ID" value="PJJ72963.1"/>
    <property type="molecule type" value="Genomic_DNA"/>
</dbReference>
<dbReference type="PROSITE" id="PS51257">
    <property type="entry name" value="PROKAR_LIPOPROTEIN"/>
    <property type="match status" value="1"/>
</dbReference>
<dbReference type="GO" id="GO:0006508">
    <property type="term" value="P:proteolysis"/>
    <property type="evidence" value="ECO:0007669"/>
    <property type="project" value="UniProtKB-KW"/>
</dbReference>
<evidence type="ECO:0000256" key="1">
    <source>
        <dbReference type="ARBA" id="ARBA00010541"/>
    </source>
</evidence>
<keyword evidence="6" id="KW-1185">Reference proteome</keyword>
<dbReference type="Pfam" id="PF13365">
    <property type="entry name" value="Trypsin_2"/>
    <property type="match status" value="1"/>
</dbReference>
<keyword evidence="2 5" id="KW-0645">Protease</keyword>
<gene>
    <name evidence="5" type="ORF">CLV46_2543</name>
</gene>
<dbReference type="PANTHER" id="PTHR43343:SF3">
    <property type="entry name" value="PROTEASE DO-LIKE 8, CHLOROPLASTIC"/>
    <property type="match status" value="1"/>
</dbReference>
<keyword evidence="3" id="KW-0378">Hydrolase</keyword>
<comment type="similarity">
    <text evidence="1">Belongs to the peptidase S1C family.</text>
</comment>
<evidence type="ECO:0000313" key="5">
    <source>
        <dbReference type="EMBL" id="PJJ72963.1"/>
    </source>
</evidence>
<accession>A0A2M9CM57</accession>
<feature type="domain" description="PDZ" evidence="4">
    <location>
        <begin position="233"/>
        <end position="323"/>
    </location>
</feature>
<proteinExistence type="inferred from homology"/>
<dbReference type="OrthoDB" id="9758917at2"/>
<dbReference type="Pfam" id="PF17820">
    <property type="entry name" value="PDZ_6"/>
    <property type="match status" value="1"/>
</dbReference>